<reference evidence="3" key="1">
    <citation type="journal article" date="2023" name="IMA Fungus">
        <title>Comparative genomic study of the Penicillium genus elucidates a diverse pangenome and 15 lateral gene transfer events.</title>
        <authorList>
            <person name="Petersen C."/>
            <person name="Sorensen T."/>
            <person name="Nielsen M.R."/>
            <person name="Sondergaard T.E."/>
            <person name="Sorensen J.L."/>
            <person name="Fitzpatrick D.A."/>
            <person name="Frisvad J.C."/>
            <person name="Nielsen K.L."/>
        </authorList>
    </citation>
    <scope>NUCLEOTIDE SEQUENCE</scope>
    <source>
        <strain evidence="3">IBT 17514</strain>
    </source>
</reference>
<name>A0AAD6HVM0_9EURO</name>
<organism evidence="3 4">
    <name type="scientific">Penicillium malachiteum</name>
    <dbReference type="NCBI Taxonomy" id="1324776"/>
    <lineage>
        <taxon>Eukaryota</taxon>
        <taxon>Fungi</taxon>
        <taxon>Dikarya</taxon>
        <taxon>Ascomycota</taxon>
        <taxon>Pezizomycotina</taxon>
        <taxon>Eurotiomycetes</taxon>
        <taxon>Eurotiomycetidae</taxon>
        <taxon>Eurotiales</taxon>
        <taxon>Aspergillaceae</taxon>
        <taxon>Penicillium</taxon>
    </lineage>
</organism>
<evidence type="ECO:0000256" key="1">
    <source>
        <dbReference type="SAM" id="SignalP"/>
    </source>
</evidence>
<keyword evidence="4" id="KW-1185">Reference proteome</keyword>
<dbReference type="SMART" id="SM00321">
    <property type="entry name" value="WSC"/>
    <property type="match status" value="1"/>
</dbReference>
<feature type="chain" id="PRO_5041948961" description="WSC domain-containing protein" evidence="1">
    <location>
        <begin position="19"/>
        <end position="212"/>
    </location>
</feature>
<dbReference type="Proteomes" id="UP001215712">
    <property type="component" value="Unassembled WGS sequence"/>
</dbReference>
<evidence type="ECO:0000259" key="2">
    <source>
        <dbReference type="PROSITE" id="PS51212"/>
    </source>
</evidence>
<dbReference type="AlphaFoldDB" id="A0AAD6HVM0"/>
<dbReference type="InterPro" id="IPR002889">
    <property type="entry name" value="WSC_carb-bd"/>
</dbReference>
<dbReference type="PROSITE" id="PS51212">
    <property type="entry name" value="WSC"/>
    <property type="match status" value="1"/>
</dbReference>
<accession>A0AAD6HVM0</accession>
<feature type="domain" description="WSC" evidence="2">
    <location>
        <begin position="19"/>
        <end position="108"/>
    </location>
</feature>
<reference evidence="3" key="2">
    <citation type="submission" date="2023-01" db="EMBL/GenBank/DDBJ databases">
        <authorList>
            <person name="Petersen C."/>
        </authorList>
    </citation>
    <scope>NUCLEOTIDE SEQUENCE</scope>
    <source>
        <strain evidence="3">IBT 17514</strain>
    </source>
</reference>
<comment type="caution">
    <text evidence="3">The sequence shown here is derived from an EMBL/GenBank/DDBJ whole genome shotgun (WGS) entry which is preliminary data.</text>
</comment>
<feature type="signal peptide" evidence="1">
    <location>
        <begin position="1"/>
        <end position="18"/>
    </location>
</feature>
<evidence type="ECO:0000313" key="4">
    <source>
        <dbReference type="Proteomes" id="UP001215712"/>
    </source>
</evidence>
<evidence type="ECO:0000313" key="3">
    <source>
        <dbReference type="EMBL" id="KAJ5738638.1"/>
    </source>
</evidence>
<dbReference type="Pfam" id="PF01822">
    <property type="entry name" value="WSC"/>
    <property type="match status" value="1"/>
</dbReference>
<gene>
    <name evidence="3" type="ORF">N7493_001793</name>
</gene>
<keyword evidence="1" id="KW-0732">Signal</keyword>
<proteinExistence type="predicted"/>
<sequence>MHLQLLASLALALPFATASYDSLGCYSKVAGVTDLEQYTYQSHGYCVEKCAGDGYAIAALKDGATCGCSNSTPASSAKLADDQCDQYCPGYPSDKCGGVNVYTVLTTEFYKGSDDSDSDSDSDATQTVSLHTTDGGIFVAATPSPSPAATTIQTAASKGITSLPSASKSGVVSAAITSASSSSSPSATPNAADSLHVGPVAGIIIAGLGLLL</sequence>
<protein>
    <recommendedName>
        <fullName evidence="2">WSC domain-containing protein</fullName>
    </recommendedName>
</protein>
<dbReference type="EMBL" id="JAQJAN010000002">
    <property type="protein sequence ID" value="KAJ5738638.1"/>
    <property type="molecule type" value="Genomic_DNA"/>
</dbReference>